<protein>
    <submittedName>
        <fullName evidence="8">Sulfatase maturation enzyme AslB, radical SAM superfamily</fullName>
    </submittedName>
</protein>
<evidence type="ECO:0000256" key="1">
    <source>
        <dbReference type="ARBA" id="ARBA00001966"/>
    </source>
</evidence>
<gene>
    <name evidence="8" type="ORF">SAMN02910265_03173</name>
</gene>
<evidence type="ECO:0000256" key="4">
    <source>
        <dbReference type="ARBA" id="ARBA00022723"/>
    </source>
</evidence>
<dbReference type="CDD" id="cd01335">
    <property type="entry name" value="Radical_SAM"/>
    <property type="match status" value="1"/>
</dbReference>
<keyword evidence="5" id="KW-0408">Iron</keyword>
<dbReference type="Proteomes" id="UP000183190">
    <property type="component" value="Unassembled WGS sequence"/>
</dbReference>
<reference evidence="8 9" key="1">
    <citation type="submission" date="2016-10" db="EMBL/GenBank/DDBJ databases">
        <authorList>
            <person name="de Groot N.N."/>
        </authorList>
    </citation>
    <scope>NUCLEOTIDE SEQUENCE [LARGE SCALE GENOMIC DNA]</scope>
    <source>
        <strain evidence="8 9">YAD2003</strain>
    </source>
</reference>
<name>A0A1H6LHY8_RUMFL</name>
<sequence>MIIIKNGDSNVTKIINKKKLNKDTEYRISLFTYFYSENGKYLIQNTLTLEVAELTEQEWNAVQQIRKEHVSYDYIAANGLEQLAMSRYIVEKDYDEIAQYKNVVFVVKTVAMAKKGYSSYIIWPTTGCNARCIYCFEEGFKTRTMTPEIADKVIEFIKETKQDGKIKIKWFGGEPLLGHIMISYMCRKLKENNIEFESTMITNCSLVTEELAKEISKLWNMKKIQVSLDGNKADYEKRKRYCAPEKYNYDTVIRGIRFLAAEGLKINLRFNVDDNNIDGLAAFVDQLKADLSDAKNINMYLSPLFGVDKCRPSETLFKKMADLTEYCRNIGLIKTDYFKRDNKFKANYCMADSMDKTIGIGPDGEFNNCDSLLEKNVWGDLFYGITDQAKYDELYKSVDIDERCRECCFLPRCTPFYKQRCPLYIEECYDFKCMQTESYLCALMKGEPNTDDDDEEL</sequence>
<dbReference type="SFLD" id="SFLDS00029">
    <property type="entry name" value="Radical_SAM"/>
    <property type="match status" value="1"/>
</dbReference>
<dbReference type="SUPFAM" id="SSF102114">
    <property type="entry name" value="Radical SAM enzymes"/>
    <property type="match status" value="1"/>
</dbReference>
<feature type="domain" description="Radical SAM core" evidence="7">
    <location>
        <begin position="114"/>
        <end position="339"/>
    </location>
</feature>
<dbReference type="Pfam" id="PF04055">
    <property type="entry name" value="Radical_SAM"/>
    <property type="match status" value="1"/>
</dbReference>
<evidence type="ECO:0000313" key="9">
    <source>
        <dbReference type="Proteomes" id="UP000183190"/>
    </source>
</evidence>
<dbReference type="InterPro" id="IPR013785">
    <property type="entry name" value="Aldolase_TIM"/>
</dbReference>
<dbReference type="SMART" id="SM00729">
    <property type="entry name" value="Elp3"/>
    <property type="match status" value="1"/>
</dbReference>
<evidence type="ECO:0000259" key="7">
    <source>
        <dbReference type="PROSITE" id="PS51918"/>
    </source>
</evidence>
<accession>A0A1H6LHY8</accession>
<evidence type="ECO:0000256" key="5">
    <source>
        <dbReference type="ARBA" id="ARBA00023004"/>
    </source>
</evidence>
<dbReference type="GO" id="GO:0046872">
    <property type="term" value="F:metal ion binding"/>
    <property type="evidence" value="ECO:0007669"/>
    <property type="project" value="UniProtKB-KW"/>
</dbReference>
<dbReference type="PROSITE" id="PS51918">
    <property type="entry name" value="RADICAL_SAM"/>
    <property type="match status" value="1"/>
</dbReference>
<dbReference type="Gene3D" id="3.20.20.70">
    <property type="entry name" value="Aldolase class I"/>
    <property type="match status" value="1"/>
</dbReference>
<evidence type="ECO:0000256" key="3">
    <source>
        <dbReference type="ARBA" id="ARBA00022691"/>
    </source>
</evidence>
<dbReference type="GO" id="GO:0003824">
    <property type="term" value="F:catalytic activity"/>
    <property type="evidence" value="ECO:0007669"/>
    <property type="project" value="InterPro"/>
</dbReference>
<dbReference type="InterPro" id="IPR058240">
    <property type="entry name" value="rSAM_sf"/>
</dbReference>
<keyword evidence="4" id="KW-0479">Metal-binding</keyword>
<keyword evidence="3" id="KW-0949">S-adenosyl-L-methionine</keyword>
<dbReference type="RefSeq" id="WP_074719131.1">
    <property type="nucleotide sequence ID" value="NZ_FNWV01000025.1"/>
</dbReference>
<dbReference type="EMBL" id="FNWV01000025">
    <property type="protein sequence ID" value="SEH88030.1"/>
    <property type="molecule type" value="Genomic_DNA"/>
</dbReference>
<dbReference type="OrthoDB" id="9808591at2"/>
<dbReference type="SFLD" id="SFLDG01067">
    <property type="entry name" value="SPASM/twitch_domain_containing"/>
    <property type="match status" value="1"/>
</dbReference>
<comment type="cofactor">
    <cofactor evidence="1">
        <name>[4Fe-4S] cluster</name>
        <dbReference type="ChEBI" id="CHEBI:49883"/>
    </cofactor>
</comment>
<proteinExistence type="predicted"/>
<evidence type="ECO:0000256" key="2">
    <source>
        <dbReference type="ARBA" id="ARBA00022485"/>
    </source>
</evidence>
<dbReference type="PANTHER" id="PTHR43787:SF3">
    <property type="entry name" value="ARYLSULFATASE REGULATORY PROTEIN"/>
    <property type="match status" value="1"/>
</dbReference>
<organism evidence="8 9">
    <name type="scientific">Ruminococcus flavefaciens</name>
    <dbReference type="NCBI Taxonomy" id="1265"/>
    <lineage>
        <taxon>Bacteria</taxon>
        <taxon>Bacillati</taxon>
        <taxon>Bacillota</taxon>
        <taxon>Clostridia</taxon>
        <taxon>Eubacteriales</taxon>
        <taxon>Oscillospiraceae</taxon>
        <taxon>Ruminococcus</taxon>
    </lineage>
</organism>
<evidence type="ECO:0000313" key="8">
    <source>
        <dbReference type="EMBL" id="SEH88030.1"/>
    </source>
</evidence>
<dbReference type="PANTHER" id="PTHR43787">
    <property type="entry name" value="FEMO COFACTOR BIOSYNTHESIS PROTEIN NIFB-RELATED"/>
    <property type="match status" value="1"/>
</dbReference>
<dbReference type="AlphaFoldDB" id="A0A1H6LHY8"/>
<dbReference type="GO" id="GO:0051539">
    <property type="term" value="F:4 iron, 4 sulfur cluster binding"/>
    <property type="evidence" value="ECO:0007669"/>
    <property type="project" value="UniProtKB-KW"/>
</dbReference>
<evidence type="ECO:0000256" key="6">
    <source>
        <dbReference type="ARBA" id="ARBA00023014"/>
    </source>
</evidence>
<dbReference type="InterPro" id="IPR007197">
    <property type="entry name" value="rSAM"/>
</dbReference>
<keyword evidence="6" id="KW-0411">Iron-sulfur</keyword>
<dbReference type="UniPathway" id="UPA00782"/>
<keyword evidence="2" id="KW-0004">4Fe-4S</keyword>
<dbReference type="InterPro" id="IPR006638">
    <property type="entry name" value="Elp3/MiaA/NifB-like_rSAM"/>
</dbReference>